<dbReference type="PANTHER" id="PTHR32440">
    <property type="entry name" value="PHOSPHATASE DCR2-RELATED-RELATED"/>
    <property type="match status" value="1"/>
</dbReference>
<evidence type="ECO:0000313" key="3">
    <source>
        <dbReference type="EMBL" id="WFD35527.1"/>
    </source>
</evidence>
<dbReference type="GO" id="GO:0005737">
    <property type="term" value="C:cytoplasm"/>
    <property type="evidence" value="ECO:0007669"/>
    <property type="project" value="TreeGrafter"/>
</dbReference>
<sequence length="515" mass="56911">MRILLVIWAAAAVVQYAALRTMLLPHRGPHKGPHVGVDADDYPCADALPLGDITVGVCGWLGCSVAEPAADPEAGPWVRIDQPLDAHAAEKLGAHKRVWKSTRHLYYRRTRGRRYVTDVRLAATAPADGTWHEAAARVQDDPSLGVYYKRGSDDAVTGLALVYGGNPPLPGYVAVGATPDARVTLTARHSSSCPPSTLSFGSDGTFKVLQLADLHFSVDEHACRDVADVAQCRAHTDTLAAVERWLDIEKPDMVVFTGDQLNGQRTSWDEQSVVPLWLDPVVRRKIPWAAVLGNHDSESGFLTRHEQVALLARYPYSMTRVGPAVTGAGNYDVRVLRNGTHAFTLWFLDSGAHPRPNILRPLESLRYDWVRTDQIEWLSETHNRSPQPGMLFVHIPVPEAFSRVDRDENGAALMKGVRLERFHRLGAQARAGLFDAVRRLSGIRVLVHGHMHNNADCRRIQGVWICFGGGASYAAYGLVGLDRRCRVYEVSDYGQRITSWQRLPDGSKVEEVVLV</sequence>
<dbReference type="SUPFAM" id="SSF56300">
    <property type="entry name" value="Metallo-dependent phosphatases"/>
    <property type="match status" value="1"/>
</dbReference>
<feature type="chain" id="PRO_5041977580" evidence="1">
    <location>
        <begin position="20"/>
        <end position="515"/>
    </location>
</feature>
<keyword evidence="4" id="KW-1185">Reference proteome</keyword>
<dbReference type="Pfam" id="PF00149">
    <property type="entry name" value="Metallophos"/>
    <property type="match status" value="1"/>
</dbReference>
<dbReference type="Gene3D" id="3.60.21.10">
    <property type="match status" value="1"/>
</dbReference>
<name>A0AAF0EZE7_9BASI</name>
<dbReference type="InterPro" id="IPR029052">
    <property type="entry name" value="Metallo-depent_PP-like"/>
</dbReference>
<evidence type="ECO:0000259" key="2">
    <source>
        <dbReference type="Pfam" id="PF00149"/>
    </source>
</evidence>
<protein>
    <submittedName>
        <fullName evidence="3">Phosphatase dcr2</fullName>
    </submittedName>
</protein>
<feature type="domain" description="Calcineurin-like phosphoesterase" evidence="2">
    <location>
        <begin position="206"/>
        <end position="453"/>
    </location>
</feature>
<organism evidence="3 4">
    <name type="scientific">Malassezia cuniculi</name>
    <dbReference type="NCBI Taxonomy" id="948313"/>
    <lineage>
        <taxon>Eukaryota</taxon>
        <taxon>Fungi</taxon>
        <taxon>Dikarya</taxon>
        <taxon>Basidiomycota</taxon>
        <taxon>Ustilaginomycotina</taxon>
        <taxon>Malasseziomycetes</taxon>
        <taxon>Malasseziales</taxon>
        <taxon>Malasseziaceae</taxon>
        <taxon>Malassezia</taxon>
    </lineage>
</organism>
<dbReference type="Proteomes" id="UP001219933">
    <property type="component" value="Chromosome 3"/>
</dbReference>
<feature type="signal peptide" evidence="1">
    <location>
        <begin position="1"/>
        <end position="19"/>
    </location>
</feature>
<evidence type="ECO:0000313" key="4">
    <source>
        <dbReference type="Proteomes" id="UP001219933"/>
    </source>
</evidence>
<dbReference type="PANTHER" id="PTHR32440:SF0">
    <property type="entry name" value="PHOSPHATASE DCR2-RELATED"/>
    <property type="match status" value="1"/>
</dbReference>
<dbReference type="GO" id="GO:0004721">
    <property type="term" value="F:phosphoprotein phosphatase activity"/>
    <property type="evidence" value="ECO:0007669"/>
    <property type="project" value="TreeGrafter"/>
</dbReference>
<dbReference type="InterPro" id="IPR004843">
    <property type="entry name" value="Calcineurin-like_PHP"/>
</dbReference>
<accession>A0AAF0EZE7</accession>
<dbReference type="EMBL" id="CP119879">
    <property type="protein sequence ID" value="WFD35527.1"/>
    <property type="molecule type" value="Genomic_DNA"/>
</dbReference>
<gene>
    <name evidence="3" type="primary">DCR2</name>
    <name evidence="3" type="ORF">MCUN1_002383</name>
</gene>
<proteinExistence type="predicted"/>
<dbReference type="AlphaFoldDB" id="A0AAF0EZE7"/>
<keyword evidence="1" id="KW-0732">Signal</keyword>
<dbReference type="CDD" id="cd07383">
    <property type="entry name" value="MPP_Dcr2"/>
    <property type="match status" value="1"/>
</dbReference>
<evidence type="ECO:0000256" key="1">
    <source>
        <dbReference type="SAM" id="SignalP"/>
    </source>
</evidence>
<reference evidence="3" key="1">
    <citation type="submission" date="2023-03" db="EMBL/GenBank/DDBJ databases">
        <title>Mating type loci evolution in Malassezia.</title>
        <authorList>
            <person name="Coelho M.A."/>
        </authorList>
    </citation>
    <scope>NUCLEOTIDE SEQUENCE</scope>
    <source>
        <strain evidence="3">CBS 11721</strain>
    </source>
</reference>